<feature type="compositionally biased region" description="Polar residues" evidence="1">
    <location>
        <begin position="116"/>
        <end position="132"/>
    </location>
</feature>
<dbReference type="AlphaFoldDB" id="A0A5E4N245"/>
<organism evidence="2 3">
    <name type="scientific">Cinara cedri</name>
    <dbReference type="NCBI Taxonomy" id="506608"/>
    <lineage>
        <taxon>Eukaryota</taxon>
        <taxon>Metazoa</taxon>
        <taxon>Ecdysozoa</taxon>
        <taxon>Arthropoda</taxon>
        <taxon>Hexapoda</taxon>
        <taxon>Insecta</taxon>
        <taxon>Pterygota</taxon>
        <taxon>Neoptera</taxon>
        <taxon>Paraneoptera</taxon>
        <taxon>Hemiptera</taxon>
        <taxon>Sternorrhyncha</taxon>
        <taxon>Aphidomorpha</taxon>
        <taxon>Aphidoidea</taxon>
        <taxon>Aphididae</taxon>
        <taxon>Lachninae</taxon>
        <taxon>Cinara</taxon>
    </lineage>
</organism>
<reference evidence="2 3" key="1">
    <citation type="submission" date="2019-08" db="EMBL/GenBank/DDBJ databases">
        <authorList>
            <person name="Alioto T."/>
            <person name="Alioto T."/>
            <person name="Gomez Garrido J."/>
        </authorList>
    </citation>
    <scope>NUCLEOTIDE SEQUENCE [LARGE SCALE GENOMIC DNA]</scope>
</reference>
<sequence length="132" mass="15205">MLTINIKEIQMEILSPKKKKKNNENSYTFISSLNKHKKKGHSVKKDVFNTKTDTKPTQVNQNTLLLENKCKKLKKKNQNSNKLLTINNTISINDIYTIEKNDDSKIYKGIFKPPSTGFSDFNENKNQSHSTS</sequence>
<dbReference type="EMBL" id="CABPRJ010001489">
    <property type="protein sequence ID" value="VVC38654.1"/>
    <property type="molecule type" value="Genomic_DNA"/>
</dbReference>
<dbReference type="Proteomes" id="UP000325440">
    <property type="component" value="Unassembled WGS sequence"/>
</dbReference>
<evidence type="ECO:0000313" key="2">
    <source>
        <dbReference type="EMBL" id="VVC38654.1"/>
    </source>
</evidence>
<name>A0A5E4N245_9HEMI</name>
<evidence type="ECO:0000256" key="1">
    <source>
        <dbReference type="SAM" id="MobiDB-lite"/>
    </source>
</evidence>
<accession>A0A5E4N245</accession>
<proteinExistence type="predicted"/>
<feature type="region of interest" description="Disordered" evidence="1">
    <location>
        <begin position="113"/>
        <end position="132"/>
    </location>
</feature>
<gene>
    <name evidence="2" type="ORF">CINCED_3A023417</name>
</gene>
<evidence type="ECO:0000313" key="3">
    <source>
        <dbReference type="Proteomes" id="UP000325440"/>
    </source>
</evidence>
<protein>
    <submittedName>
        <fullName evidence="2">Uncharacterized protein</fullName>
    </submittedName>
</protein>
<keyword evidence="3" id="KW-1185">Reference proteome</keyword>